<protein>
    <submittedName>
        <fullName evidence="2">Uncharacterized protein</fullName>
    </submittedName>
</protein>
<dbReference type="STRING" id="1454373.ACMU_15105"/>
<evidence type="ECO:0000256" key="1">
    <source>
        <dbReference type="SAM" id="Phobius"/>
    </source>
</evidence>
<dbReference type="EMBL" id="JFKE01000005">
    <property type="protein sequence ID" value="KAJ55082.1"/>
    <property type="molecule type" value="Genomic_DNA"/>
</dbReference>
<comment type="caution">
    <text evidence="2">The sequence shown here is derived from an EMBL/GenBank/DDBJ whole genome shotgun (WGS) entry which is preliminary data.</text>
</comment>
<keyword evidence="3" id="KW-1185">Reference proteome</keyword>
<sequence>MPAIRGGVKGTEEFAMNWFAATFVGVAGFAVLGVDYAVQTRSAGLTLGQLSPVAYVGTITGRADKVAALDISAEPVDDVATLAAEISQPQADLSEVAALPVEEVKGQGWEMFGESQSKPAMPRVLTLSGSNGCGAGKFCTVQK</sequence>
<reference evidence="2 3" key="1">
    <citation type="submission" date="2014-03" db="EMBL/GenBank/DDBJ databases">
        <title>Draft Genome Sequence of Actibacterium mucosum KCTC 23349, a Marine Alphaproteobacterium with Complex Ionic Requirements Isolated from Mediterranean Seawater at Malvarrosa Beach, Valencia, Spain.</title>
        <authorList>
            <person name="Arahal D.R."/>
            <person name="Shao Z."/>
            <person name="Lai Q."/>
            <person name="Pujalte M.J."/>
        </authorList>
    </citation>
    <scope>NUCLEOTIDE SEQUENCE [LARGE SCALE GENOMIC DNA]</scope>
    <source>
        <strain evidence="2 3">KCTC 23349</strain>
    </source>
</reference>
<accession>A0A037ZHR1</accession>
<gene>
    <name evidence="2" type="ORF">ACMU_15105</name>
</gene>
<keyword evidence="1" id="KW-0812">Transmembrane</keyword>
<dbReference type="Proteomes" id="UP000026249">
    <property type="component" value="Unassembled WGS sequence"/>
</dbReference>
<organism evidence="2 3">
    <name type="scientific">Actibacterium mucosum KCTC 23349</name>
    <dbReference type="NCBI Taxonomy" id="1454373"/>
    <lineage>
        <taxon>Bacteria</taxon>
        <taxon>Pseudomonadati</taxon>
        <taxon>Pseudomonadota</taxon>
        <taxon>Alphaproteobacteria</taxon>
        <taxon>Rhodobacterales</taxon>
        <taxon>Roseobacteraceae</taxon>
        <taxon>Actibacterium</taxon>
    </lineage>
</organism>
<evidence type="ECO:0000313" key="3">
    <source>
        <dbReference type="Proteomes" id="UP000026249"/>
    </source>
</evidence>
<feature type="transmembrane region" description="Helical" evidence="1">
    <location>
        <begin position="18"/>
        <end position="38"/>
    </location>
</feature>
<proteinExistence type="predicted"/>
<keyword evidence="1" id="KW-1133">Transmembrane helix</keyword>
<name>A0A037ZHR1_9RHOB</name>
<evidence type="ECO:0000313" key="2">
    <source>
        <dbReference type="EMBL" id="KAJ55082.1"/>
    </source>
</evidence>
<keyword evidence="1" id="KW-0472">Membrane</keyword>
<dbReference type="AlphaFoldDB" id="A0A037ZHR1"/>